<keyword evidence="2" id="KW-0677">Repeat</keyword>
<proteinExistence type="inferred from homology"/>
<protein>
    <recommendedName>
        <fullName evidence="7">Leucine-rich repeat-containing protein</fullName>
    </recommendedName>
</protein>
<evidence type="ECO:0000256" key="2">
    <source>
        <dbReference type="ARBA" id="ARBA00022737"/>
    </source>
</evidence>
<dbReference type="Proteomes" id="UP000243975">
    <property type="component" value="Unassembled WGS sequence"/>
</dbReference>
<dbReference type="STRING" id="59895.A0A118JUK1"/>
<sequence>MKSIKETLRPLAELRLVFLYMHECPVTRVKDYRSRVCGLIKSLKYLDKINVDENERPESDDDDEDEDEEEDPGSREIDGEEGTNRLANEEDDRATHR</sequence>
<dbReference type="AlphaFoldDB" id="A0A118JUK1"/>
<comment type="caution">
    <text evidence="5">The sequence shown here is derived from an EMBL/GenBank/DDBJ whole genome shotgun (WGS) entry which is preliminary data.</text>
</comment>
<dbReference type="PANTHER" id="PTHR11375">
    <property type="entry name" value="ACIDIC LEUCINE-RICH NUCLEAR PHOSPHOPROTEIN 32"/>
    <property type="match status" value="1"/>
</dbReference>
<dbReference type="PANTHER" id="PTHR11375:SF0">
    <property type="entry name" value="ACIDIC LEUCINE-RICH NUCLEAR PHOSPHOPROTEIN 32 FAMILY MEMBER A"/>
    <property type="match status" value="1"/>
</dbReference>
<dbReference type="EMBL" id="LEKV01005053">
    <property type="protein sequence ID" value="KVH91302.1"/>
    <property type="molecule type" value="Genomic_DNA"/>
</dbReference>
<evidence type="ECO:0000256" key="1">
    <source>
        <dbReference type="ARBA" id="ARBA00022614"/>
    </source>
</evidence>
<dbReference type="GO" id="GO:0005634">
    <property type="term" value="C:nucleus"/>
    <property type="evidence" value="ECO:0007669"/>
    <property type="project" value="TreeGrafter"/>
</dbReference>
<dbReference type="InterPro" id="IPR045081">
    <property type="entry name" value="AN32"/>
</dbReference>
<feature type="compositionally biased region" description="Acidic residues" evidence="4">
    <location>
        <begin position="58"/>
        <end position="71"/>
    </location>
</feature>
<evidence type="ECO:0000313" key="6">
    <source>
        <dbReference type="Proteomes" id="UP000243975"/>
    </source>
</evidence>
<keyword evidence="1" id="KW-0433">Leucine-rich repeat</keyword>
<dbReference type="InterPro" id="IPR032675">
    <property type="entry name" value="LRR_dom_sf"/>
</dbReference>
<keyword evidence="6" id="KW-1185">Reference proteome</keyword>
<organism evidence="5 6">
    <name type="scientific">Cynara cardunculus var. scolymus</name>
    <name type="common">Globe artichoke</name>
    <name type="synonym">Cynara scolymus</name>
    <dbReference type="NCBI Taxonomy" id="59895"/>
    <lineage>
        <taxon>Eukaryota</taxon>
        <taxon>Viridiplantae</taxon>
        <taxon>Streptophyta</taxon>
        <taxon>Embryophyta</taxon>
        <taxon>Tracheophyta</taxon>
        <taxon>Spermatophyta</taxon>
        <taxon>Magnoliopsida</taxon>
        <taxon>eudicotyledons</taxon>
        <taxon>Gunneridae</taxon>
        <taxon>Pentapetalae</taxon>
        <taxon>asterids</taxon>
        <taxon>campanulids</taxon>
        <taxon>Asterales</taxon>
        <taxon>Asteraceae</taxon>
        <taxon>Carduoideae</taxon>
        <taxon>Cardueae</taxon>
        <taxon>Carduinae</taxon>
        <taxon>Cynara</taxon>
    </lineage>
</organism>
<accession>A0A118JUK1</accession>
<feature type="region of interest" description="Disordered" evidence="4">
    <location>
        <begin position="50"/>
        <end position="97"/>
    </location>
</feature>
<reference evidence="5 6" key="1">
    <citation type="journal article" date="2016" name="Sci. Rep.">
        <title>The genome sequence of the outbreeding globe artichoke constructed de novo incorporating a phase-aware low-pass sequencing strategy of F1 progeny.</title>
        <authorList>
            <person name="Scaglione D."/>
            <person name="Reyes-Chin-Wo S."/>
            <person name="Acquadro A."/>
            <person name="Froenicke L."/>
            <person name="Portis E."/>
            <person name="Beitel C."/>
            <person name="Tirone M."/>
            <person name="Mauro R."/>
            <person name="Lo Monaco A."/>
            <person name="Mauromicale G."/>
            <person name="Faccioli P."/>
            <person name="Cattivelli L."/>
            <person name="Rieseberg L."/>
            <person name="Michelmore R."/>
            <person name="Lanteri S."/>
        </authorList>
    </citation>
    <scope>NUCLEOTIDE SEQUENCE [LARGE SCALE GENOMIC DNA]</scope>
    <source>
        <strain evidence="5">2C</strain>
    </source>
</reference>
<gene>
    <name evidence="5" type="ORF">Ccrd_006676</name>
</gene>
<evidence type="ECO:0000256" key="3">
    <source>
        <dbReference type="ARBA" id="ARBA00025777"/>
    </source>
</evidence>
<dbReference type="Gramene" id="KVH91302">
    <property type="protein sequence ID" value="KVH91302"/>
    <property type="gene ID" value="Ccrd_006676"/>
</dbReference>
<evidence type="ECO:0000313" key="5">
    <source>
        <dbReference type="EMBL" id="KVH91302.1"/>
    </source>
</evidence>
<dbReference type="SUPFAM" id="SSF52058">
    <property type="entry name" value="L domain-like"/>
    <property type="match status" value="1"/>
</dbReference>
<dbReference type="Gene3D" id="3.80.10.10">
    <property type="entry name" value="Ribonuclease Inhibitor"/>
    <property type="match status" value="1"/>
</dbReference>
<evidence type="ECO:0000256" key="4">
    <source>
        <dbReference type="SAM" id="MobiDB-lite"/>
    </source>
</evidence>
<evidence type="ECO:0008006" key="7">
    <source>
        <dbReference type="Google" id="ProtNLM"/>
    </source>
</evidence>
<dbReference type="GO" id="GO:0042393">
    <property type="term" value="F:histone binding"/>
    <property type="evidence" value="ECO:0007669"/>
    <property type="project" value="TreeGrafter"/>
</dbReference>
<comment type="similarity">
    <text evidence="3">Belongs to the ANP32 family.</text>
</comment>
<name>A0A118JUK1_CYNCS</name>